<protein>
    <recommendedName>
        <fullName evidence="8 9">2,3-bisphosphoglycerate-independent phosphoglycerate mutase</fullName>
        <shortName evidence="8">BPG-independent PGAM</shortName>
        <shortName evidence="8">Phosphoglyceromutase</shortName>
        <shortName evidence="8">iPGM</shortName>
        <ecNumber evidence="8 9">5.4.2.12</ecNumber>
    </recommendedName>
</protein>
<dbReference type="PANTHER" id="PTHR31637">
    <property type="entry name" value="2,3-BISPHOSPHOGLYCERATE-INDEPENDENT PHOSPHOGLYCERATE MUTASE"/>
    <property type="match status" value="1"/>
</dbReference>
<dbReference type="PIRSF" id="PIRSF001492">
    <property type="entry name" value="IPGAM"/>
    <property type="match status" value="1"/>
</dbReference>
<dbReference type="EC" id="5.4.2.12" evidence="8 9"/>
<feature type="binding site" evidence="8">
    <location>
        <position position="440"/>
    </location>
    <ligand>
        <name>Mn(2+)</name>
        <dbReference type="ChEBI" id="CHEBI:29035"/>
        <label>2</label>
    </ligand>
</feature>
<dbReference type="SUPFAM" id="SSF64158">
    <property type="entry name" value="2,3-Bisphosphoglycerate-independent phosphoglycerate mutase, substrate-binding domain"/>
    <property type="match status" value="1"/>
</dbReference>
<dbReference type="EMBL" id="BMJE01000006">
    <property type="protein sequence ID" value="GGB82199.1"/>
    <property type="molecule type" value="Genomic_DNA"/>
</dbReference>
<proteinExistence type="inferred from homology"/>
<feature type="domain" description="Metalloenzyme" evidence="10">
    <location>
        <begin position="3"/>
        <end position="494"/>
    </location>
</feature>
<feature type="binding site" evidence="8">
    <location>
        <position position="332"/>
    </location>
    <ligand>
        <name>substrate</name>
    </ligand>
</feature>
<feature type="binding site" evidence="8">
    <location>
        <begin position="152"/>
        <end position="153"/>
    </location>
    <ligand>
        <name>substrate</name>
    </ligand>
</feature>
<dbReference type="InterPro" id="IPR005995">
    <property type="entry name" value="Pgm_bpd_ind"/>
</dbReference>
<evidence type="ECO:0000256" key="6">
    <source>
        <dbReference type="ARBA" id="ARBA00023211"/>
    </source>
</evidence>
<dbReference type="NCBIfam" id="TIGR01307">
    <property type="entry name" value="pgm_bpd_ind"/>
    <property type="match status" value="1"/>
</dbReference>
<evidence type="ECO:0000256" key="2">
    <source>
        <dbReference type="ARBA" id="ARBA00004798"/>
    </source>
</evidence>
<feature type="binding site" evidence="8">
    <location>
        <position position="11"/>
    </location>
    <ligand>
        <name>Mn(2+)</name>
        <dbReference type="ChEBI" id="CHEBI:29035"/>
        <label>2</label>
    </ligand>
</feature>
<evidence type="ECO:0000256" key="4">
    <source>
        <dbReference type="ARBA" id="ARBA00022723"/>
    </source>
</evidence>
<comment type="cofactor">
    <cofactor evidence="8">
        <name>Mn(2+)</name>
        <dbReference type="ChEBI" id="CHEBI:29035"/>
    </cofactor>
    <text evidence="8">Binds 2 manganese ions per subunit.</text>
</comment>
<feature type="binding site" evidence="8">
    <location>
        <position position="122"/>
    </location>
    <ligand>
        <name>substrate</name>
    </ligand>
</feature>
<evidence type="ECO:0000256" key="8">
    <source>
        <dbReference type="HAMAP-Rule" id="MF_01038"/>
    </source>
</evidence>
<evidence type="ECO:0000313" key="13">
    <source>
        <dbReference type="Proteomes" id="UP000615760"/>
    </source>
</evidence>
<feature type="binding site" evidence="8">
    <location>
        <position position="61"/>
    </location>
    <ligand>
        <name>Mn(2+)</name>
        <dbReference type="ChEBI" id="CHEBI:29035"/>
        <label>2</label>
    </ligand>
</feature>
<evidence type="ECO:0000259" key="11">
    <source>
        <dbReference type="Pfam" id="PF06415"/>
    </source>
</evidence>
<dbReference type="Pfam" id="PF01676">
    <property type="entry name" value="Metalloenzyme"/>
    <property type="match status" value="1"/>
</dbReference>
<sequence length="505" mass="55879">MNKKVILMILDGWGKSPDPKVSAIDNANTPFIDSLYKNYANASLRTDGLNVGLPDGQMGNSEVGHMNLGAGRIVYQDLVKINLAVQENTLAKEKALADALAYAKQNNKKVHLLGLLSNGGVHSHIDHLKGLVNATQEYGLDKVYIHAFTDGRDVDPKSGKTFVADIENYIKATSVELASIVGRYYAMDRDKRWERVKLAYDLLVNGEGIPSTDAVASIEKSYGNDVTDEFIMPIAMTKDGKTPIATIEEDDVVIFFNFRTDRGRQLTEALSQFDIHEFNMHKMNLYYVTMTNYDENFKNIHVIYDKDNITETLGEVVSKYGKKQIRIAETEKYPHVTFFFSGGREEPFEGESRILCNSPKVATYDLQPEMSAYELKDALIPELQKGDVDFVCLNFANGDMVGHTGVMEAAIKACEAVDDCAKQVIDAALANDYTTIVIADHGNCETMVNPDGTPNTAHTTNPVPIVLVDKELKEIKDGVLGDIAPTILQLMGIPQPEAMTRHSLL</sequence>
<evidence type="ECO:0000256" key="7">
    <source>
        <dbReference type="ARBA" id="ARBA00023235"/>
    </source>
</evidence>
<dbReference type="CDD" id="cd16010">
    <property type="entry name" value="iPGM"/>
    <property type="match status" value="1"/>
</dbReference>
<keyword evidence="13" id="KW-1185">Reference proteome</keyword>
<name>A0ABQ1K2V0_9FLAO</name>
<dbReference type="Pfam" id="PF06415">
    <property type="entry name" value="iPGM_N"/>
    <property type="match status" value="1"/>
</dbReference>
<dbReference type="HAMAP" id="MF_01038">
    <property type="entry name" value="GpmI"/>
    <property type="match status" value="1"/>
</dbReference>
<feature type="binding site" evidence="8">
    <location>
        <position position="399"/>
    </location>
    <ligand>
        <name>Mn(2+)</name>
        <dbReference type="ChEBI" id="CHEBI:29035"/>
        <label>1</label>
    </ligand>
</feature>
<dbReference type="RefSeq" id="WP_188621425.1">
    <property type="nucleotide sequence ID" value="NZ_BMJE01000006.1"/>
</dbReference>
<reference evidence="13" key="1">
    <citation type="journal article" date="2019" name="Int. J. Syst. Evol. Microbiol.">
        <title>The Global Catalogue of Microorganisms (GCM) 10K type strain sequencing project: providing services to taxonomists for standard genome sequencing and annotation.</title>
        <authorList>
            <consortium name="The Broad Institute Genomics Platform"/>
            <consortium name="The Broad Institute Genome Sequencing Center for Infectious Disease"/>
            <person name="Wu L."/>
            <person name="Ma J."/>
        </authorList>
    </citation>
    <scope>NUCLEOTIDE SEQUENCE [LARGE SCALE GENOMIC DNA]</scope>
    <source>
        <strain evidence="13">CGMCC 1.15461</strain>
    </source>
</reference>
<feature type="binding site" evidence="8">
    <location>
        <position position="403"/>
    </location>
    <ligand>
        <name>Mn(2+)</name>
        <dbReference type="ChEBI" id="CHEBI:29035"/>
        <label>1</label>
    </ligand>
</feature>
<evidence type="ECO:0000259" key="10">
    <source>
        <dbReference type="Pfam" id="PF01676"/>
    </source>
</evidence>
<comment type="caution">
    <text evidence="12">The sequence shown here is derived from an EMBL/GenBank/DDBJ whole genome shotgun (WGS) entry which is preliminary data.</text>
</comment>
<organism evidence="12 13">
    <name type="scientific">Flavobacterium suaedae</name>
    <dbReference type="NCBI Taxonomy" id="1767027"/>
    <lineage>
        <taxon>Bacteria</taxon>
        <taxon>Pseudomonadati</taxon>
        <taxon>Bacteroidota</taxon>
        <taxon>Flavobacteriia</taxon>
        <taxon>Flavobacteriales</taxon>
        <taxon>Flavobacteriaceae</taxon>
        <taxon>Flavobacterium</taxon>
    </lineage>
</organism>
<feature type="binding site" evidence="8">
    <location>
        <position position="458"/>
    </location>
    <ligand>
        <name>Mn(2+)</name>
        <dbReference type="ChEBI" id="CHEBI:29035"/>
        <label>1</label>
    </ligand>
</feature>
<dbReference type="Gene3D" id="3.40.720.10">
    <property type="entry name" value="Alkaline Phosphatase, subunit A"/>
    <property type="match status" value="1"/>
</dbReference>
<comment type="similarity">
    <text evidence="3 8">Belongs to the BPG-independent phosphoglycerate mutase family.</text>
</comment>
<keyword evidence="7 8" id="KW-0413">Isomerase</keyword>
<dbReference type="InterPro" id="IPR006124">
    <property type="entry name" value="Metalloenzyme"/>
</dbReference>
<keyword evidence="4 8" id="KW-0479">Metal-binding</keyword>
<evidence type="ECO:0000256" key="3">
    <source>
        <dbReference type="ARBA" id="ARBA00008819"/>
    </source>
</evidence>
<comment type="function">
    <text evidence="8">Catalyzes the interconversion of 2-phosphoglycerate and 3-phosphoglycerate.</text>
</comment>
<dbReference type="SUPFAM" id="SSF53649">
    <property type="entry name" value="Alkaline phosphatase-like"/>
    <property type="match status" value="1"/>
</dbReference>
<accession>A0ABQ1K2V0</accession>
<dbReference type="Proteomes" id="UP000615760">
    <property type="component" value="Unassembled WGS sequence"/>
</dbReference>
<keyword evidence="5 8" id="KW-0324">Glycolysis</keyword>
<evidence type="ECO:0000313" key="12">
    <source>
        <dbReference type="EMBL" id="GGB82199.1"/>
    </source>
</evidence>
<comment type="catalytic activity">
    <reaction evidence="1 8">
        <text>(2R)-2-phosphoglycerate = (2R)-3-phosphoglycerate</text>
        <dbReference type="Rhea" id="RHEA:15901"/>
        <dbReference type="ChEBI" id="CHEBI:58272"/>
        <dbReference type="ChEBI" id="CHEBI:58289"/>
        <dbReference type="EC" id="5.4.2.12"/>
    </reaction>
</comment>
<feature type="active site" description="Phosphoserine intermediate" evidence="8">
    <location>
        <position position="61"/>
    </location>
</feature>
<evidence type="ECO:0000256" key="1">
    <source>
        <dbReference type="ARBA" id="ARBA00000370"/>
    </source>
</evidence>
<feature type="binding site" evidence="8">
    <location>
        <begin position="259"/>
        <end position="262"/>
    </location>
    <ligand>
        <name>substrate</name>
    </ligand>
</feature>
<dbReference type="PANTHER" id="PTHR31637:SF0">
    <property type="entry name" value="2,3-BISPHOSPHOGLYCERATE-INDEPENDENT PHOSPHOGLYCERATE MUTASE"/>
    <property type="match status" value="1"/>
</dbReference>
<dbReference type="Gene3D" id="3.40.1450.10">
    <property type="entry name" value="BPG-independent phosphoglycerate mutase, domain B"/>
    <property type="match status" value="1"/>
</dbReference>
<feature type="binding site" evidence="8">
    <location>
        <position position="189"/>
    </location>
    <ligand>
        <name>substrate</name>
    </ligand>
</feature>
<evidence type="ECO:0000256" key="5">
    <source>
        <dbReference type="ARBA" id="ARBA00023152"/>
    </source>
</evidence>
<gene>
    <name evidence="8 12" type="primary">gpmI</name>
    <name evidence="12" type="ORF">GCM10007424_22780</name>
</gene>
<dbReference type="InterPro" id="IPR017850">
    <property type="entry name" value="Alkaline_phosphatase_core_sf"/>
</dbReference>
<comment type="subunit">
    <text evidence="8">Monomer.</text>
</comment>
<feature type="domain" description="BPG-independent PGAM N-terminal" evidence="11">
    <location>
        <begin position="81"/>
        <end position="295"/>
    </location>
</feature>
<dbReference type="InterPro" id="IPR011258">
    <property type="entry name" value="BPG-indep_PGM_N"/>
</dbReference>
<keyword evidence="6 8" id="KW-0464">Manganese</keyword>
<feature type="binding site" evidence="8">
    <location>
        <position position="183"/>
    </location>
    <ligand>
        <name>substrate</name>
    </ligand>
</feature>
<dbReference type="InterPro" id="IPR036646">
    <property type="entry name" value="PGAM_B_sf"/>
</dbReference>
<feature type="binding site" evidence="8">
    <location>
        <position position="441"/>
    </location>
    <ligand>
        <name>Mn(2+)</name>
        <dbReference type="ChEBI" id="CHEBI:29035"/>
        <label>2</label>
    </ligand>
</feature>
<comment type="pathway">
    <text evidence="2 8">Carbohydrate degradation; glycolysis; pyruvate from D-glyceraldehyde 3-phosphate: step 3/5.</text>
</comment>
<evidence type="ECO:0000256" key="9">
    <source>
        <dbReference type="NCBIfam" id="TIGR01307"/>
    </source>
</evidence>